<evidence type="ECO:0000256" key="5">
    <source>
        <dbReference type="ARBA" id="ARBA00023136"/>
    </source>
</evidence>
<dbReference type="InParanoid" id="A0A251SLZ8"/>
<dbReference type="EMBL" id="MNCJ02000329">
    <property type="protein sequence ID" value="KAF5770859.1"/>
    <property type="molecule type" value="Genomic_DNA"/>
</dbReference>
<evidence type="ECO:0000256" key="7">
    <source>
        <dbReference type="SAM" id="MobiDB-lite"/>
    </source>
</evidence>
<dbReference type="SUPFAM" id="SSF103481">
    <property type="entry name" value="Multidrug resistance efflux transporter EmrE"/>
    <property type="match status" value="2"/>
</dbReference>
<feature type="transmembrane region" description="Helical" evidence="6">
    <location>
        <begin position="311"/>
        <end position="330"/>
    </location>
</feature>
<evidence type="ECO:0000313" key="11">
    <source>
        <dbReference type="Proteomes" id="UP000215914"/>
    </source>
</evidence>
<dbReference type="Pfam" id="PF00892">
    <property type="entry name" value="EamA"/>
    <property type="match status" value="2"/>
</dbReference>
<sequence>MSQDRWVDQGKLYLGVLFLQVGYAINGVIVKSALNKGLNPCTFSVYRNIAAVVVFGPFAYFFERNMRPKMRLSVFLKIMLLAQLEPVMDQILYYTGMKYTTATFAIAMCNIIPALTFFMAWIFRLEKVNIKKRHSQAKIIGTLVTVGGAMIMTLVNGVPIPLPWTHISRVHPPVAPVALSYEDHRNMIKGAIMITIGCFFWAGFFILQAVTLKSYPAQLSLTSLICMMGALQGTVTTLVIERARRDIWSINWDAKLFATLYSGIVRSGASYYVSGLIMKIKGPFFVTAFNPFGMVMVVIMSSFTLGEQINVGRIVGAIIIVIGLYLIIWGKSKDPGLPDSRSNEVEMIDEETSPDKNQESDVVAGVIKEDRHVESPV</sequence>
<reference evidence="10" key="2">
    <citation type="submission" date="2017-02" db="EMBL/GenBank/DDBJ databases">
        <title>Sunflower complete genome.</title>
        <authorList>
            <person name="Langlade N."/>
            <person name="Munos S."/>
        </authorList>
    </citation>
    <scope>NUCLEOTIDE SEQUENCE [LARGE SCALE GENOMIC DNA]</scope>
    <source>
        <tissue evidence="10">Leaves</tissue>
    </source>
</reference>
<evidence type="ECO:0000256" key="3">
    <source>
        <dbReference type="ARBA" id="ARBA00022692"/>
    </source>
</evidence>
<comment type="similarity">
    <text evidence="2 6">Belongs to the drug/metabolite transporter (DMT) superfamily. Plant drug/metabolite exporter (P-DME) (TC 2.A.7.4) family.</text>
</comment>
<evidence type="ECO:0000256" key="6">
    <source>
        <dbReference type="RuleBase" id="RU363077"/>
    </source>
</evidence>
<dbReference type="InterPro" id="IPR000620">
    <property type="entry name" value="EamA_dom"/>
</dbReference>
<keyword evidence="3 6" id="KW-0812">Transmembrane</keyword>
<feature type="compositionally biased region" description="Basic and acidic residues" evidence="7">
    <location>
        <begin position="335"/>
        <end position="344"/>
    </location>
</feature>
<dbReference type="EMBL" id="CM007903">
    <property type="protein sequence ID" value="OTF99542.1"/>
    <property type="molecule type" value="Genomic_DNA"/>
</dbReference>
<evidence type="ECO:0000313" key="9">
    <source>
        <dbReference type="EMBL" id="KAF5770859.1"/>
    </source>
</evidence>
<dbReference type="AlphaFoldDB" id="A0A251SLZ8"/>
<evidence type="ECO:0000259" key="8">
    <source>
        <dbReference type="Pfam" id="PF00892"/>
    </source>
</evidence>
<protein>
    <recommendedName>
        <fullName evidence="6">WAT1-related protein</fullName>
    </recommendedName>
</protein>
<keyword evidence="11" id="KW-1185">Reference proteome</keyword>
<comment type="subcellular location">
    <subcellularLocation>
        <location evidence="1 6">Membrane</location>
        <topology evidence="1 6">Multi-pass membrane protein</topology>
    </subcellularLocation>
</comment>
<dbReference type="GO" id="GO:0022857">
    <property type="term" value="F:transmembrane transporter activity"/>
    <property type="evidence" value="ECO:0007669"/>
    <property type="project" value="InterPro"/>
</dbReference>
<feature type="transmembrane region" description="Helical" evidence="6">
    <location>
        <begin position="45"/>
        <end position="62"/>
    </location>
</feature>
<dbReference type="GO" id="GO:0005886">
    <property type="term" value="C:plasma membrane"/>
    <property type="evidence" value="ECO:0000318"/>
    <property type="project" value="GO_Central"/>
</dbReference>
<dbReference type="InterPro" id="IPR030184">
    <property type="entry name" value="WAT1-related"/>
</dbReference>
<evidence type="ECO:0000256" key="2">
    <source>
        <dbReference type="ARBA" id="ARBA00007635"/>
    </source>
</evidence>
<dbReference type="PANTHER" id="PTHR31218">
    <property type="entry name" value="WAT1-RELATED PROTEIN"/>
    <property type="match status" value="1"/>
</dbReference>
<feature type="transmembrane region" description="Helical" evidence="6">
    <location>
        <begin position="12"/>
        <end position="33"/>
    </location>
</feature>
<keyword evidence="4 6" id="KW-1133">Transmembrane helix</keyword>
<dbReference type="OrthoDB" id="1728340at2759"/>
<feature type="transmembrane region" description="Helical" evidence="6">
    <location>
        <begin position="284"/>
        <end position="305"/>
    </location>
</feature>
<dbReference type="Gramene" id="mRNA:HanXRQr2_Chr14g0664101">
    <property type="protein sequence ID" value="mRNA:HanXRQr2_Chr14g0664101"/>
    <property type="gene ID" value="HanXRQr2_Chr14g0664101"/>
</dbReference>
<organism evidence="10 11">
    <name type="scientific">Helianthus annuus</name>
    <name type="common">Common sunflower</name>
    <dbReference type="NCBI Taxonomy" id="4232"/>
    <lineage>
        <taxon>Eukaryota</taxon>
        <taxon>Viridiplantae</taxon>
        <taxon>Streptophyta</taxon>
        <taxon>Embryophyta</taxon>
        <taxon>Tracheophyta</taxon>
        <taxon>Spermatophyta</taxon>
        <taxon>Magnoliopsida</taxon>
        <taxon>eudicotyledons</taxon>
        <taxon>Gunneridae</taxon>
        <taxon>Pentapetalae</taxon>
        <taxon>asterids</taxon>
        <taxon>campanulids</taxon>
        <taxon>Asterales</taxon>
        <taxon>Asteraceae</taxon>
        <taxon>Asteroideae</taxon>
        <taxon>Heliantheae alliance</taxon>
        <taxon>Heliantheae</taxon>
        <taxon>Helianthus</taxon>
    </lineage>
</organism>
<feature type="region of interest" description="Disordered" evidence="7">
    <location>
        <begin position="335"/>
        <end position="362"/>
    </location>
</feature>
<dbReference type="OMA" id="GNFGIWS"/>
<feature type="transmembrane region" description="Helical" evidence="6">
    <location>
        <begin position="219"/>
        <end position="240"/>
    </location>
</feature>
<feature type="transmembrane region" description="Helical" evidence="6">
    <location>
        <begin position="99"/>
        <end position="123"/>
    </location>
</feature>
<feature type="domain" description="EamA" evidence="8">
    <location>
        <begin position="189"/>
        <end position="328"/>
    </location>
</feature>
<evidence type="ECO:0000256" key="1">
    <source>
        <dbReference type="ARBA" id="ARBA00004141"/>
    </source>
</evidence>
<proteinExistence type="inferred from homology"/>
<feature type="transmembrane region" description="Helical" evidence="6">
    <location>
        <begin position="143"/>
        <end position="167"/>
    </location>
</feature>
<reference evidence="9 11" key="1">
    <citation type="journal article" date="2017" name="Nature">
        <title>The sunflower genome provides insights into oil metabolism, flowering and Asterid evolution.</title>
        <authorList>
            <person name="Badouin H."/>
            <person name="Gouzy J."/>
            <person name="Grassa C.J."/>
            <person name="Murat F."/>
            <person name="Staton S.E."/>
            <person name="Cottret L."/>
            <person name="Lelandais-Briere C."/>
            <person name="Owens G.L."/>
            <person name="Carrere S."/>
            <person name="Mayjonade B."/>
            <person name="Legrand L."/>
            <person name="Gill N."/>
            <person name="Kane N.C."/>
            <person name="Bowers J.E."/>
            <person name="Hubner S."/>
            <person name="Bellec A."/>
            <person name="Berard A."/>
            <person name="Berges H."/>
            <person name="Blanchet N."/>
            <person name="Boniface M.C."/>
            <person name="Brunel D."/>
            <person name="Catrice O."/>
            <person name="Chaidir N."/>
            <person name="Claudel C."/>
            <person name="Donnadieu C."/>
            <person name="Faraut T."/>
            <person name="Fievet G."/>
            <person name="Helmstetter N."/>
            <person name="King M."/>
            <person name="Knapp S.J."/>
            <person name="Lai Z."/>
            <person name="Le Paslier M.C."/>
            <person name="Lippi Y."/>
            <person name="Lorenzon L."/>
            <person name="Mandel J.R."/>
            <person name="Marage G."/>
            <person name="Marchand G."/>
            <person name="Marquand E."/>
            <person name="Bret-Mestries E."/>
            <person name="Morien E."/>
            <person name="Nambeesan S."/>
            <person name="Nguyen T."/>
            <person name="Pegot-Espagnet P."/>
            <person name="Pouilly N."/>
            <person name="Raftis F."/>
            <person name="Sallet E."/>
            <person name="Schiex T."/>
            <person name="Thomas J."/>
            <person name="Vandecasteele C."/>
            <person name="Vares D."/>
            <person name="Vear F."/>
            <person name="Vautrin S."/>
            <person name="Crespi M."/>
            <person name="Mangin B."/>
            <person name="Burke J.M."/>
            <person name="Salse J."/>
            <person name="Munos S."/>
            <person name="Vincourt P."/>
            <person name="Rieseberg L.H."/>
            <person name="Langlade N.B."/>
        </authorList>
    </citation>
    <scope>NUCLEOTIDE SEQUENCE [LARGE SCALE GENOMIC DNA]</scope>
    <source>
        <strain evidence="11">cv. SF193</strain>
        <tissue evidence="9">Leaves</tissue>
    </source>
</reference>
<feature type="transmembrane region" description="Helical" evidence="6">
    <location>
        <begin position="187"/>
        <end position="207"/>
    </location>
</feature>
<keyword evidence="5 6" id="KW-0472">Membrane</keyword>
<evidence type="ECO:0000313" key="10">
    <source>
        <dbReference type="EMBL" id="OTF99542.1"/>
    </source>
</evidence>
<gene>
    <name evidence="10" type="ORF">HannXRQ_Chr14g0457771</name>
    <name evidence="9" type="ORF">HanXRQr2_Chr14g0664101</name>
</gene>
<dbReference type="InterPro" id="IPR037185">
    <property type="entry name" value="EmrE-like"/>
</dbReference>
<dbReference type="Proteomes" id="UP000215914">
    <property type="component" value="Chromosome 14"/>
</dbReference>
<evidence type="ECO:0000256" key="4">
    <source>
        <dbReference type="ARBA" id="ARBA00022989"/>
    </source>
</evidence>
<accession>A0A251SLZ8</accession>
<feature type="domain" description="EamA" evidence="8">
    <location>
        <begin position="14"/>
        <end position="153"/>
    </location>
</feature>
<reference evidence="9" key="3">
    <citation type="submission" date="2020-06" db="EMBL/GenBank/DDBJ databases">
        <title>Helianthus annuus Genome sequencing and assembly Release 2.</title>
        <authorList>
            <person name="Gouzy J."/>
            <person name="Langlade N."/>
            <person name="Munos S."/>
        </authorList>
    </citation>
    <scope>NUCLEOTIDE SEQUENCE</scope>
    <source>
        <tissue evidence="9">Leaves</tissue>
    </source>
</reference>
<name>A0A251SLZ8_HELAN</name>